<dbReference type="PANTHER" id="PTHR35109:SF2">
    <property type="entry name" value="LATE EMBRYOGENESIS ABUNDANT PROTEIN"/>
    <property type="match status" value="1"/>
</dbReference>
<name>A0A834Z4G3_TETSI</name>
<sequence length="129" mass="14952">MDEVTRFGLVSSKSPDPMCRVQLREMVRALARGAQSLNSKFLKAMMWKSYHRKSTSSELMNVSVRWNSEERKERDIDGTCWIPHNRTGIYYPKGHETVMEDIPIGAAKIMEVHWFSCSEDAIDHLFTVE</sequence>
<evidence type="ECO:0000313" key="1">
    <source>
        <dbReference type="EMBL" id="KAF8400325.1"/>
    </source>
</evidence>
<dbReference type="EMBL" id="JABCRI010000009">
    <property type="protein sequence ID" value="KAF8400325.1"/>
    <property type="molecule type" value="Genomic_DNA"/>
</dbReference>
<dbReference type="OMA" id="SWVPHEV"/>
<reference evidence="1 2" key="1">
    <citation type="submission" date="2020-04" db="EMBL/GenBank/DDBJ databases">
        <title>Plant Genome Project.</title>
        <authorList>
            <person name="Zhang R.-G."/>
        </authorList>
    </citation>
    <scope>NUCLEOTIDE SEQUENCE [LARGE SCALE GENOMIC DNA]</scope>
    <source>
        <strain evidence="1">YNK0</strain>
        <tissue evidence="1">Leaf</tissue>
    </source>
</reference>
<evidence type="ECO:0000313" key="2">
    <source>
        <dbReference type="Proteomes" id="UP000655225"/>
    </source>
</evidence>
<proteinExistence type="predicted"/>
<dbReference type="AlphaFoldDB" id="A0A834Z4G3"/>
<comment type="caution">
    <text evidence="1">The sequence shown here is derived from an EMBL/GenBank/DDBJ whole genome shotgun (WGS) entry which is preliminary data.</text>
</comment>
<dbReference type="OrthoDB" id="1932350at2759"/>
<gene>
    <name evidence="1" type="ORF">HHK36_013622</name>
</gene>
<organism evidence="1 2">
    <name type="scientific">Tetracentron sinense</name>
    <name type="common">Spur-leaf</name>
    <dbReference type="NCBI Taxonomy" id="13715"/>
    <lineage>
        <taxon>Eukaryota</taxon>
        <taxon>Viridiplantae</taxon>
        <taxon>Streptophyta</taxon>
        <taxon>Embryophyta</taxon>
        <taxon>Tracheophyta</taxon>
        <taxon>Spermatophyta</taxon>
        <taxon>Magnoliopsida</taxon>
        <taxon>Trochodendrales</taxon>
        <taxon>Trochodendraceae</taxon>
        <taxon>Tetracentron</taxon>
    </lineage>
</organism>
<dbReference type="Proteomes" id="UP000655225">
    <property type="component" value="Unassembled WGS sequence"/>
</dbReference>
<accession>A0A834Z4G3</accession>
<keyword evidence="2" id="KW-1185">Reference proteome</keyword>
<protein>
    <submittedName>
        <fullName evidence="1">Uncharacterized protein</fullName>
    </submittedName>
</protein>
<dbReference type="PANTHER" id="PTHR35109">
    <property type="entry name" value="GLUTAMATE RACEMASE"/>
    <property type="match status" value="1"/>
</dbReference>